<dbReference type="PIRSF" id="PIRSF028291">
    <property type="entry name" value="UCP028291"/>
    <property type="match status" value="1"/>
</dbReference>
<dbReference type="InterPro" id="IPR014543">
    <property type="entry name" value="UCP028291"/>
</dbReference>
<evidence type="ECO:0000313" key="2">
    <source>
        <dbReference type="Proteomes" id="UP000195273"/>
    </source>
</evidence>
<dbReference type="Pfam" id="PF09981">
    <property type="entry name" value="DUF2218"/>
    <property type="match status" value="1"/>
</dbReference>
<sequence length="96" mass="10554">MPMIAKARFETAHGSKYLQQLCKHFAHKLAVEFDECAGRIALPTGPAVLSASPAALSITITADDAAGVIRARQIIDDHLRRFAFREGFDTMDWQPA</sequence>
<organism evidence="1 2">
    <name type="scientific">Yoonia vestfoldensis</name>
    <dbReference type="NCBI Taxonomy" id="245188"/>
    <lineage>
        <taxon>Bacteria</taxon>
        <taxon>Pseudomonadati</taxon>
        <taxon>Pseudomonadota</taxon>
        <taxon>Alphaproteobacteria</taxon>
        <taxon>Rhodobacterales</taxon>
        <taxon>Paracoccaceae</taxon>
        <taxon>Yoonia</taxon>
    </lineage>
</organism>
<proteinExistence type="predicted"/>
<evidence type="ECO:0000313" key="1">
    <source>
        <dbReference type="EMBL" id="ARU01163.1"/>
    </source>
</evidence>
<protein>
    <submittedName>
        <fullName evidence="1">2,4-dihydroxyhept-2-ene-1,7-dioic acid aldolase</fullName>
    </submittedName>
</protein>
<keyword evidence="2" id="KW-1185">Reference proteome</keyword>
<dbReference type="AlphaFoldDB" id="A0A1Y0EC52"/>
<reference evidence="1 2" key="1">
    <citation type="submission" date="2017-05" db="EMBL/GenBank/DDBJ databases">
        <title>Genome Sequence of Loktanella vestfoldensis Strain SMR4r Isolated from a Culture of the Diatom Skeletonema marinoi.</title>
        <authorList>
            <person name="Topel M."/>
            <person name="Pinder M.I.M."/>
            <person name="Johansson O.N."/>
            <person name="Kourtchenko O."/>
            <person name="Godhe A."/>
            <person name="Clarke A.K."/>
        </authorList>
    </citation>
    <scope>NUCLEOTIDE SEQUENCE [LARGE SCALE GENOMIC DNA]</scope>
    <source>
        <strain evidence="1 2">SMR4r</strain>
    </source>
</reference>
<name>A0A1Y0EC52_9RHOB</name>
<accession>A0A1Y0EC52</accession>
<dbReference type="KEGG" id="lvs:LOKVESSMR4R_01850"/>
<dbReference type="Gene3D" id="3.30.310.50">
    <property type="entry name" value="Alpha-D-phosphohexomutase, C-terminal domain"/>
    <property type="match status" value="1"/>
</dbReference>
<gene>
    <name evidence="1" type="ORF">LOKVESSMR4R_01850</name>
</gene>
<dbReference type="Proteomes" id="UP000195273">
    <property type="component" value="Chromosome"/>
</dbReference>
<dbReference type="EMBL" id="CP021431">
    <property type="protein sequence ID" value="ARU01163.1"/>
    <property type="molecule type" value="Genomic_DNA"/>
</dbReference>